<keyword evidence="3" id="KW-1185">Reference proteome</keyword>
<accession>A0A834N643</accession>
<organism evidence="2 3">
    <name type="scientific">Vespula pensylvanica</name>
    <name type="common">Western yellow jacket</name>
    <name type="synonym">Wasp</name>
    <dbReference type="NCBI Taxonomy" id="30213"/>
    <lineage>
        <taxon>Eukaryota</taxon>
        <taxon>Metazoa</taxon>
        <taxon>Ecdysozoa</taxon>
        <taxon>Arthropoda</taxon>
        <taxon>Hexapoda</taxon>
        <taxon>Insecta</taxon>
        <taxon>Pterygota</taxon>
        <taxon>Neoptera</taxon>
        <taxon>Endopterygota</taxon>
        <taxon>Hymenoptera</taxon>
        <taxon>Apocrita</taxon>
        <taxon>Aculeata</taxon>
        <taxon>Vespoidea</taxon>
        <taxon>Vespidae</taxon>
        <taxon>Vespinae</taxon>
        <taxon>Vespula</taxon>
    </lineage>
</organism>
<feature type="compositionally biased region" description="Polar residues" evidence="1">
    <location>
        <begin position="9"/>
        <end position="29"/>
    </location>
</feature>
<dbReference type="Proteomes" id="UP000600918">
    <property type="component" value="Unassembled WGS sequence"/>
</dbReference>
<sequence>MRTKECSEGTINNSYTPKSKQVKSTKGPQMSITLKDKDCQYVVCVYKKNSDRAIDKTNNLLKDNKNMDGGIQQFREQQRKHNK</sequence>
<reference evidence="2" key="1">
    <citation type="journal article" date="2020" name="G3 (Bethesda)">
        <title>High-Quality Assemblies for Three Invasive Social Wasps from the &lt;i&gt;Vespula&lt;/i&gt; Genus.</title>
        <authorList>
            <person name="Harrop T.W.R."/>
            <person name="Guhlin J."/>
            <person name="McLaughlin G.M."/>
            <person name="Permina E."/>
            <person name="Stockwell P."/>
            <person name="Gilligan J."/>
            <person name="Le Lec M.F."/>
            <person name="Gruber M.A.M."/>
            <person name="Quinn O."/>
            <person name="Lovegrove M."/>
            <person name="Duncan E.J."/>
            <person name="Remnant E.J."/>
            <person name="Van Eeckhoven J."/>
            <person name="Graham B."/>
            <person name="Knapp R.A."/>
            <person name="Langford K.W."/>
            <person name="Kronenberg Z."/>
            <person name="Press M.O."/>
            <person name="Eacker S.M."/>
            <person name="Wilson-Rankin E.E."/>
            <person name="Purcell J."/>
            <person name="Lester P.J."/>
            <person name="Dearden P.K."/>
        </authorList>
    </citation>
    <scope>NUCLEOTIDE SEQUENCE</scope>
    <source>
        <strain evidence="2">Volc-1</strain>
    </source>
</reference>
<dbReference type="AlphaFoldDB" id="A0A834N643"/>
<evidence type="ECO:0000313" key="2">
    <source>
        <dbReference type="EMBL" id="KAF7397130.1"/>
    </source>
</evidence>
<feature type="region of interest" description="Disordered" evidence="1">
    <location>
        <begin position="60"/>
        <end position="83"/>
    </location>
</feature>
<protein>
    <submittedName>
        <fullName evidence="2">Uncharacterized protein</fullName>
    </submittedName>
</protein>
<proteinExistence type="predicted"/>
<gene>
    <name evidence="2" type="ORF">H0235_016667</name>
</gene>
<feature type="region of interest" description="Disordered" evidence="1">
    <location>
        <begin position="1"/>
        <end position="29"/>
    </location>
</feature>
<comment type="caution">
    <text evidence="2">The sequence shown here is derived from an EMBL/GenBank/DDBJ whole genome shotgun (WGS) entry which is preliminary data.</text>
</comment>
<dbReference type="EMBL" id="JACSDY010000020">
    <property type="protein sequence ID" value="KAF7397130.1"/>
    <property type="molecule type" value="Genomic_DNA"/>
</dbReference>
<name>A0A834N643_VESPE</name>
<evidence type="ECO:0000256" key="1">
    <source>
        <dbReference type="SAM" id="MobiDB-lite"/>
    </source>
</evidence>
<evidence type="ECO:0000313" key="3">
    <source>
        <dbReference type="Proteomes" id="UP000600918"/>
    </source>
</evidence>